<evidence type="ECO:0000313" key="2">
    <source>
        <dbReference type="Proteomes" id="UP001601422"/>
    </source>
</evidence>
<proteinExistence type="predicted"/>
<protein>
    <submittedName>
        <fullName evidence="1">Uncharacterized protein</fullName>
    </submittedName>
</protein>
<organism evidence="1 2">
    <name type="scientific">Streptomyces tibetensis</name>
    <dbReference type="NCBI Taxonomy" id="2382123"/>
    <lineage>
        <taxon>Bacteria</taxon>
        <taxon>Bacillati</taxon>
        <taxon>Actinomycetota</taxon>
        <taxon>Actinomycetes</taxon>
        <taxon>Kitasatosporales</taxon>
        <taxon>Streptomycetaceae</taxon>
        <taxon>Streptomyces</taxon>
    </lineage>
</organism>
<accession>A0ABW6N927</accession>
<dbReference type="EMBL" id="JBIAJP010000024">
    <property type="protein sequence ID" value="MFF0009776.1"/>
    <property type="molecule type" value="Genomic_DNA"/>
</dbReference>
<name>A0ABW6N927_9ACTN</name>
<gene>
    <name evidence="1" type="ORF">ACFYQT_41050</name>
</gene>
<dbReference type="Proteomes" id="UP001601422">
    <property type="component" value="Unassembled WGS sequence"/>
</dbReference>
<dbReference type="RefSeq" id="WP_389835835.1">
    <property type="nucleotide sequence ID" value="NZ_JBIAJP010000024.1"/>
</dbReference>
<evidence type="ECO:0000313" key="1">
    <source>
        <dbReference type="EMBL" id="MFF0009776.1"/>
    </source>
</evidence>
<sequence length="82" mass="9023">MKRHNLPARAARNTAMMEALADLPPIVISDLVGISPVTAHRWARLAGDSWSDYLVTRQTRQSRLVSNPGTDVSDAARVINSR</sequence>
<reference evidence="1 2" key="1">
    <citation type="submission" date="2024-10" db="EMBL/GenBank/DDBJ databases">
        <title>The Natural Products Discovery Center: Release of the First 8490 Sequenced Strains for Exploring Actinobacteria Biosynthetic Diversity.</title>
        <authorList>
            <person name="Kalkreuter E."/>
            <person name="Kautsar S.A."/>
            <person name="Yang D."/>
            <person name="Bader C.D."/>
            <person name="Teijaro C.N."/>
            <person name="Fluegel L."/>
            <person name="Davis C.M."/>
            <person name="Simpson J.R."/>
            <person name="Lauterbach L."/>
            <person name="Steele A.D."/>
            <person name="Gui C."/>
            <person name="Meng S."/>
            <person name="Li G."/>
            <person name="Viehrig K."/>
            <person name="Ye F."/>
            <person name="Su P."/>
            <person name="Kiefer A.F."/>
            <person name="Nichols A."/>
            <person name="Cepeda A.J."/>
            <person name="Yan W."/>
            <person name="Fan B."/>
            <person name="Jiang Y."/>
            <person name="Adhikari A."/>
            <person name="Zheng C.-J."/>
            <person name="Schuster L."/>
            <person name="Cowan T.M."/>
            <person name="Smanski M.J."/>
            <person name="Chevrette M.G."/>
            <person name="De Carvalho L.P.S."/>
            <person name="Shen B."/>
        </authorList>
    </citation>
    <scope>NUCLEOTIDE SEQUENCE [LARGE SCALE GENOMIC DNA]</scope>
    <source>
        <strain evidence="1 2">NPDC005497</strain>
    </source>
</reference>
<keyword evidence="2" id="KW-1185">Reference proteome</keyword>
<comment type="caution">
    <text evidence="1">The sequence shown here is derived from an EMBL/GenBank/DDBJ whole genome shotgun (WGS) entry which is preliminary data.</text>
</comment>